<protein>
    <submittedName>
        <fullName evidence="2">SMI1-KNR4 cell-wall</fullName>
    </submittedName>
</protein>
<dbReference type="Pfam" id="PF09346">
    <property type="entry name" value="SMI1_KNR4"/>
    <property type="match status" value="1"/>
</dbReference>
<evidence type="ECO:0000313" key="3">
    <source>
        <dbReference type="Proteomes" id="UP000186917"/>
    </source>
</evidence>
<feature type="domain" description="Knr4/Smi1-like" evidence="1">
    <location>
        <begin position="22"/>
        <end position="128"/>
    </location>
</feature>
<organism evidence="2 3">
    <name type="scientific">Filimonas lacunae</name>
    <dbReference type="NCBI Taxonomy" id="477680"/>
    <lineage>
        <taxon>Bacteria</taxon>
        <taxon>Pseudomonadati</taxon>
        <taxon>Bacteroidota</taxon>
        <taxon>Chitinophagia</taxon>
        <taxon>Chitinophagales</taxon>
        <taxon>Chitinophagaceae</taxon>
        <taxon>Filimonas</taxon>
    </lineage>
</organism>
<dbReference type="SUPFAM" id="SSF160631">
    <property type="entry name" value="SMI1/KNR4-like"/>
    <property type="match status" value="1"/>
</dbReference>
<name>A0A173MG90_9BACT</name>
<dbReference type="STRING" id="477680.SAMN05421788_107161"/>
<dbReference type="EMBL" id="FTOR01000007">
    <property type="protein sequence ID" value="SIT27179.1"/>
    <property type="molecule type" value="Genomic_DNA"/>
</dbReference>
<gene>
    <name evidence="2" type="ORF">SAMN05421788_107161</name>
</gene>
<keyword evidence="3" id="KW-1185">Reference proteome</keyword>
<dbReference type="InterPro" id="IPR018958">
    <property type="entry name" value="Knr4/Smi1-like_dom"/>
</dbReference>
<evidence type="ECO:0000313" key="2">
    <source>
        <dbReference type="EMBL" id="SIT27179.1"/>
    </source>
</evidence>
<sequence>MNTMVKRGFALLQTREPGDVPDIHDIEKNAGVKLPPLYKTFITCFKTGEYAIQKEQRITADKKTLLEFTWYNSEHPVFTDNDIRFDFFNNIEYEIEYNQNCLVIGTCHKYYQLLLSIEGEAADQLFLHIDEATPLVPLHMNIFQFVQTLVLIPIEEKYIAGMKYSQLYKKWGNEYWQTEE</sequence>
<dbReference type="KEGG" id="fln:FLA_2516"/>
<dbReference type="OrthoDB" id="1494259at2"/>
<dbReference type="RefSeq" id="WP_076380753.1">
    <property type="nucleotide sequence ID" value="NZ_AP017422.1"/>
</dbReference>
<dbReference type="AlphaFoldDB" id="A0A173MG90"/>
<evidence type="ECO:0000259" key="1">
    <source>
        <dbReference type="Pfam" id="PF09346"/>
    </source>
</evidence>
<proteinExistence type="predicted"/>
<accession>A0A173MG90</accession>
<dbReference type="Proteomes" id="UP000186917">
    <property type="component" value="Unassembled WGS sequence"/>
</dbReference>
<reference evidence="3" key="1">
    <citation type="submission" date="2017-01" db="EMBL/GenBank/DDBJ databases">
        <authorList>
            <person name="Varghese N."/>
            <person name="Submissions S."/>
        </authorList>
    </citation>
    <scope>NUCLEOTIDE SEQUENCE [LARGE SCALE GENOMIC DNA]</scope>
    <source>
        <strain evidence="3">DSM 21054</strain>
    </source>
</reference>
<dbReference type="Gene3D" id="3.40.1580.10">
    <property type="entry name" value="SMI1/KNR4-like"/>
    <property type="match status" value="1"/>
</dbReference>
<dbReference type="InterPro" id="IPR037883">
    <property type="entry name" value="Knr4/Smi1-like_sf"/>
</dbReference>